<evidence type="ECO:0000256" key="1">
    <source>
        <dbReference type="SAM" id="MobiDB-lite"/>
    </source>
</evidence>
<name>A0A518HK75_9BACT</name>
<feature type="compositionally biased region" description="Polar residues" evidence="1">
    <location>
        <begin position="179"/>
        <end position="191"/>
    </location>
</feature>
<reference evidence="2 3" key="1">
    <citation type="submission" date="2019-03" db="EMBL/GenBank/DDBJ databases">
        <title>Deep-cultivation of Planctomycetes and their phenomic and genomic characterization uncovers novel biology.</title>
        <authorList>
            <person name="Wiegand S."/>
            <person name="Jogler M."/>
            <person name="Boedeker C."/>
            <person name="Pinto D."/>
            <person name="Vollmers J."/>
            <person name="Rivas-Marin E."/>
            <person name="Kohn T."/>
            <person name="Peeters S.H."/>
            <person name="Heuer A."/>
            <person name="Rast P."/>
            <person name="Oberbeckmann S."/>
            <person name="Bunk B."/>
            <person name="Jeske O."/>
            <person name="Meyerdierks A."/>
            <person name="Storesund J.E."/>
            <person name="Kallscheuer N."/>
            <person name="Luecker S."/>
            <person name="Lage O.M."/>
            <person name="Pohl T."/>
            <person name="Merkel B.J."/>
            <person name="Hornburger P."/>
            <person name="Mueller R.-W."/>
            <person name="Bruemmer F."/>
            <person name="Labrenz M."/>
            <person name="Spormann A.M."/>
            <person name="Op den Camp H."/>
            <person name="Overmann J."/>
            <person name="Amann R."/>
            <person name="Jetten M.S.M."/>
            <person name="Mascher T."/>
            <person name="Medema M.H."/>
            <person name="Devos D.P."/>
            <person name="Kaster A.-K."/>
            <person name="Ovreas L."/>
            <person name="Rohde M."/>
            <person name="Galperin M.Y."/>
            <person name="Jogler C."/>
        </authorList>
    </citation>
    <scope>NUCLEOTIDE SEQUENCE [LARGE SCALE GENOMIC DNA]</scope>
    <source>
        <strain evidence="2 3">Enr13</strain>
    </source>
</reference>
<gene>
    <name evidence="2" type="ORF">Enr13x_10820</name>
</gene>
<proteinExistence type="predicted"/>
<dbReference type="EMBL" id="CP037423">
    <property type="protein sequence ID" value="QDV41244.1"/>
    <property type="molecule type" value="Genomic_DNA"/>
</dbReference>
<feature type="region of interest" description="Disordered" evidence="1">
    <location>
        <begin position="179"/>
        <end position="210"/>
    </location>
</feature>
<dbReference type="Proteomes" id="UP000319004">
    <property type="component" value="Chromosome"/>
</dbReference>
<feature type="compositionally biased region" description="Polar residues" evidence="1">
    <location>
        <begin position="200"/>
        <end position="210"/>
    </location>
</feature>
<feature type="compositionally biased region" description="Polar residues" evidence="1">
    <location>
        <begin position="127"/>
        <end position="140"/>
    </location>
</feature>
<keyword evidence="3" id="KW-1185">Reference proteome</keyword>
<protein>
    <submittedName>
        <fullName evidence="2">Uncharacterized protein</fullName>
    </submittedName>
</protein>
<feature type="compositionally biased region" description="Basic and acidic residues" evidence="1">
    <location>
        <begin position="141"/>
        <end position="156"/>
    </location>
</feature>
<organism evidence="2 3">
    <name type="scientific">Stieleria neptunia</name>
    <dbReference type="NCBI Taxonomy" id="2527979"/>
    <lineage>
        <taxon>Bacteria</taxon>
        <taxon>Pseudomonadati</taxon>
        <taxon>Planctomycetota</taxon>
        <taxon>Planctomycetia</taxon>
        <taxon>Pirellulales</taxon>
        <taxon>Pirellulaceae</taxon>
        <taxon>Stieleria</taxon>
    </lineage>
</organism>
<accession>A0A518HK75</accession>
<feature type="region of interest" description="Disordered" evidence="1">
    <location>
        <begin position="100"/>
        <end position="161"/>
    </location>
</feature>
<dbReference type="KEGG" id="snep:Enr13x_10820"/>
<dbReference type="AlphaFoldDB" id="A0A518HK75"/>
<feature type="compositionally biased region" description="Basic residues" evidence="1">
    <location>
        <begin position="107"/>
        <end position="125"/>
    </location>
</feature>
<evidence type="ECO:0000313" key="2">
    <source>
        <dbReference type="EMBL" id="QDV41244.1"/>
    </source>
</evidence>
<sequence>MGHKRSRRLSHPNADDLRPVDLRIWRQPTVASPTLASVHRDRTSTIESENNSQKVQRLDATTGCNTCPPKLPKRLLTLFLLQAAKEWVLIFAALREPLPASTSAHQSNRRRSLATKSTRRHKRRSGPCSQASASRANGSDQRGRANDLQADEKTDHPSPLQPMVRLYAVLRVWSNSPAPMGRTSSEPTVTNAIVWPPPSTNSTSYPLPSL</sequence>
<evidence type="ECO:0000313" key="3">
    <source>
        <dbReference type="Proteomes" id="UP000319004"/>
    </source>
</evidence>
<feature type="compositionally biased region" description="Polar residues" evidence="1">
    <location>
        <begin position="45"/>
        <end position="54"/>
    </location>
</feature>
<feature type="region of interest" description="Disordered" evidence="1">
    <location>
        <begin position="35"/>
        <end position="54"/>
    </location>
</feature>